<sequence>MGQTRPVYPLLSFSKVYCTHHVPSEVRTVRPGNCGVSGSIREYESRSEISTEAGCTTQRKSYSQMRRHYKPHTCGNNKGNQSYRCKTSRNSCGVVEYGGCHFANPSDGADQTSLVKNPPLLSSTFIQQSVTRAIYRRKKEIYMYTSRMFMYI</sequence>
<reference evidence="1" key="1">
    <citation type="submission" date="2020-08" db="EMBL/GenBank/DDBJ databases">
        <title>Multicomponent nature underlies the extraordinary mechanical properties of spider dragline silk.</title>
        <authorList>
            <person name="Kono N."/>
            <person name="Nakamura H."/>
            <person name="Mori M."/>
            <person name="Yoshida Y."/>
            <person name="Ohtoshi R."/>
            <person name="Malay A.D."/>
            <person name="Moran D.A.P."/>
            <person name="Tomita M."/>
            <person name="Numata K."/>
            <person name="Arakawa K."/>
        </authorList>
    </citation>
    <scope>NUCLEOTIDE SEQUENCE</scope>
</reference>
<dbReference type="EMBL" id="BMAW01089958">
    <property type="protein sequence ID" value="GFS42405.1"/>
    <property type="molecule type" value="Genomic_DNA"/>
</dbReference>
<keyword evidence="2" id="KW-1185">Reference proteome</keyword>
<dbReference type="Proteomes" id="UP000887013">
    <property type="component" value="Unassembled WGS sequence"/>
</dbReference>
<gene>
    <name evidence="1" type="ORF">NPIL_136501</name>
</gene>
<name>A0A8X6JX85_NEPPI</name>
<protein>
    <submittedName>
        <fullName evidence="1">Uncharacterized protein</fullName>
    </submittedName>
</protein>
<evidence type="ECO:0000313" key="2">
    <source>
        <dbReference type="Proteomes" id="UP000887013"/>
    </source>
</evidence>
<comment type="caution">
    <text evidence="1">The sequence shown here is derived from an EMBL/GenBank/DDBJ whole genome shotgun (WGS) entry which is preliminary data.</text>
</comment>
<proteinExistence type="predicted"/>
<organism evidence="1 2">
    <name type="scientific">Nephila pilipes</name>
    <name type="common">Giant wood spider</name>
    <name type="synonym">Nephila maculata</name>
    <dbReference type="NCBI Taxonomy" id="299642"/>
    <lineage>
        <taxon>Eukaryota</taxon>
        <taxon>Metazoa</taxon>
        <taxon>Ecdysozoa</taxon>
        <taxon>Arthropoda</taxon>
        <taxon>Chelicerata</taxon>
        <taxon>Arachnida</taxon>
        <taxon>Araneae</taxon>
        <taxon>Araneomorphae</taxon>
        <taxon>Entelegynae</taxon>
        <taxon>Araneoidea</taxon>
        <taxon>Nephilidae</taxon>
        <taxon>Nephila</taxon>
    </lineage>
</organism>
<dbReference type="AlphaFoldDB" id="A0A8X6JX85"/>
<accession>A0A8X6JX85</accession>
<evidence type="ECO:0000313" key="1">
    <source>
        <dbReference type="EMBL" id="GFS42405.1"/>
    </source>
</evidence>